<comment type="caution">
    <text evidence="3">The sequence shown here is derived from an EMBL/GenBank/DDBJ whole genome shotgun (WGS) entry which is preliminary data.</text>
</comment>
<feature type="compositionally biased region" description="Polar residues" evidence="1">
    <location>
        <begin position="105"/>
        <end position="115"/>
    </location>
</feature>
<dbReference type="SMART" id="SM00504">
    <property type="entry name" value="Ubox"/>
    <property type="match status" value="1"/>
</dbReference>
<dbReference type="Proteomes" id="UP001189429">
    <property type="component" value="Unassembled WGS sequence"/>
</dbReference>
<evidence type="ECO:0000259" key="2">
    <source>
        <dbReference type="PROSITE" id="PS51698"/>
    </source>
</evidence>
<evidence type="ECO:0000256" key="1">
    <source>
        <dbReference type="SAM" id="MobiDB-lite"/>
    </source>
</evidence>
<dbReference type="SUPFAM" id="SSF57850">
    <property type="entry name" value="RING/U-box"/>
    <property type="match status" value="1"/>
</dbReference>
<protein>
    <recommendedName>
        <fullName evidence="2">U-box domain-containing protein</fullName>
    </recommendedName>
</protein>
<accession>A0ABN9Q890</accession>
<dbReference type="InterPro" id="IPR003613">
    <property type="entry name" value="Ubox_domain"/>
</dbReference>
<reference evidence="3" key="1">
    <citation type="submission" date="2023-10" db="EMBL/GenBank/DDBJ databases">
        <authorList>
            <person name="Chen Y."/>
            <person name="Shah S."/>
            <person name="Dougan E. K."/>
            <person name="Thang M."/>
            <person name="Chan C."/>
        </authorList>
    </citation>
    <scope>NUCLEOTIDE SEQUENCE [LARGE SCALE GENOMIC DNA]</scope>
</reference>
<name>A0ABN9Q890_9DINO</name>
<proteinExistence type="predicted"/>
<feature type="region of interest" description="Disordered" evidence="1">
    <location>
        <begin position="82"/>
        <end position="115"/>
    </location>
</feature>
<dbReference type="PANTHER" id="PTHR46573">
    <property type="entry name" value="WD REPEAT, SAM AND U-BOX DOMAIN-CONTAINING PROTEIN 1"/>
    <property type="match status" value="1"/>
</dbReference>
<dbReference type="PANTHER" id="PTHR46573:SF1">
    <property type="entry name" value="WD REPEAT, SAM AND U-BOX DOMAIN-CONTAINING PROTEIN 1"/>
    <property type="match status" value="1"/>
</dbReference>
<dbReference type="Pfam" id="PF04564">
    <property type="entry name" value="U-box"/>
    <property type="match status" value="1"/>
</dbReference>
<dbReference type="InterPro" id="IPR052085">
    <property type="entry name" value="WD-SAM-U-box"/>
</dbReference>
<organism evidence="3 4">
    <name type="scientific">Prorocentrum cordatum</name>
    <dbReference type="NCBI Taxonomy" id="2364126"/>
    <lineage>
        <taxon>Eukaryota</taxon>
        <taxon>Sar</taxon>
        <taxon>Alveolata</taxon>
        <taxon>Dinophyceae</taxon>
        <taxon>Prorocentrales</taxon>
        <taxon>Prorocentraceae</taxon>
        <taxon>Prorocentrum</taxon>
    </lineage>
</organism>
<dbReference type="Gene3D" id="3.30.40.10">
    <property type="entry name" value="Zinc/RING finger domain, C3HC4 (zinc finger)"/>
    <property type="match status" value="1"/>
</dbReference>
<feature type="domain" description="U-box" evidence="2">
    <location>
        <begin position="7"/>
        <end position="74"/>
    </location>
</feature>
<dbReference type="PROSITE" id="PS51698">
    <property type="entry name" value="U_BOX"/>
    <property type="match status" value="1"/>
</dbReference>
<evidence type="ECO:0000313" key="4">
    <source>
        <dbReference type="Proteomes" id="UP001189429"/>
    </source>
</evidence>
<dbReference type="CDD" id="cd16655">
    <property type="entry name" value="RING-Ubox_WDSUB1-like"/>
    <property type="match status" value="1"/>
</dbReference>
<dbReference type="EMBL" id="CAUYUJ010002480">
    <property type="protein sequence ID" value="CAK0800953.1"/>
    <property type="molecule type" value="Genomic_DNA"/>
</dbReference>
<gene>
    <name evidence="3" type="ORF">PCOR1329_LOCUS8973</name>
</gene>
<dbReference type="InterPro" id="IPR013083">
    <property type="entry name" value="Znf_RING/FYVE/PHD"/>
</dbReference>
<sequence>MAAGAPEIPHEVFCSICKEIMSEDPVVARDGFTYHRACITRWFARGKCTSPRTNETLESTILTPNIDMRNLIQAMPQWMPEGQHSVHYDRGSTVTGAEDLGGSQGAAQTGPEQETYSQQAQSSLWAVCSYAVKVVEGPEDLRGYTFTLAEVDSDATAAVVQSLVAEHLETYVSRAMHVSRLRLQCGNADVNVLSVIPSRSEIQVTIVEHDWQDIVNSLPDTKKQFFSNLAQEPHPEDPALLYCDTAEFSEMLRLQATLLAGCPTRGAQSADEWKEWAEFVSVLQEARSQVGATPSSMLRVLQEQFC</sequence>
<evidence type="ECO:0000313" key="3">
    <source>
        <dbReference type="EMBL" id="CAK0800953.1"/>
    </source>
</evidence>
<keyword evidence="4" id="KW-1185">Reference proteome</keyword>